<dbReference type="PRINTS" id="PR00503">
    <property type="entry name" value="BROMODOMAIN"/>
</dbReference>
<dbReference type="GO" id="GO:0006338">
    <property type="term" value="P:chromatin remodeling"/>
    <property type="evidence" value="ECO:0007669"/>
    <property type="project" value="TreeGrafter"/>
</dbReference>
<evidence type="ECO:0000256" key="1">
    <source>
        <dbReference type="ARBA" id="ARBA00023117"/>
    </source>
</evidence>
<feature type="non-terminal residue" evidence="4">
    <location>
        <position position="72"/>
    </location>
</feature>
<dbReference type="GO" id="GO:0005634">
    <property type="term" value="C:nucleus"/>
    <property type="evidence" value="ECO:0007669"/>
    <property type="project" value="TreeGrafter"/>
</dbReference>
<dbReference type="GO" id="GO:0006355">
    <property type="term" value="P:regulation of DNA-templated transcription"/>
    <property type="evidence" value="ECO:0007669"/>
    <property type="project" value="TreeGrafter"/>
</dbReference>
<dbReference type="Gene3D" id="1.20.920.10">
    <property type="entry name" value="Bromodomain-like"/>
    <property type="match status" value="1"/>
</dbReference>
<proteinExistence type="predicted"/>
<evidence type="ECO:0000259" key="3">
    <source>
        <dbReference type="PROSITE" id="PS50014"/>
    </source>
</evidence>
<dbReference type="InterPro" id="IPR050935">
    <property type="entry name" value="Bromo_chromatin_reader"/>
</dbReference>
<protein>
    <submittedName>
        <fullName evidence="4">Bromodomain-containing protein</fullName>
    </submittedName>
</protein>
<dbReference type="SUPFAM" id="SSF47370">
    <property type="entry name" value="Bromodomain"/>
    <property type="match status" value="1"/>
</dbReference>
<dbReference type="PROSITE" id="PS50014">
    <property type="entry name" value="BROMODOMAIN_2"/>
    <property type="match status" value="1"/>
</dbReference>
<feature type="domain" description="Bromo" evidence="3">
    <location>
        <begin position="1"/>
        <end position="54"/>
    </location>
</feature>
<keyword evidence="1 2" id="KW-0103">Bromodomain</keyword>
<feature type="non-terminal residue" evidence="4">
    <location>
        <position position="1"/>
    </location>
</feature>
<accession>A0AAW0ASV7</accession>
<name>A0AAW0ASV7_9AGAR</name>
<dbReference type="InterPro" id="IPR036427">
    <property type="entry name" value="Bromodomain-like_sf"/>
</dbReference>
<dbReference type="Proteomes" id="UP001362999">
    <property type="component" value="Unassembled WGS sequence"/>
</dbReference>
<evidence type="ECO:0000313" key="5">
    <source>
        <dbReference type="Proteomes" id="UP001362999"/>
    </source>
</evidence>
<dbReference type="PANTHER" id="PTHR22880:SF225">
    <property type="entry name" value="BROMODOMAIN-CONTAINING PROTEIN BET-1-RELATED"/>
    <property type="match status" value="1"/>
</dbReference>
<dbReference type="InterPro" id="IPR001487">
    <property type="entry name" value="Bromodomain"/>
</dbReference>
<dbReference type="EMBL" id="JAWWNJ010000053">
    <property type="protein sequence ID" value="KAK7015693.1"/>
    <property type="molecule type" value="Genomic_DNA"/>
</dbReference>
<dbReference type="Pfam" id="PF00439">
    <property type="entry name" value="Bromodomain"/>
    <property type="match status" value="1"/>
</dbReference>
<dbReference type="GO" id="GO:0000785">
    <property type="term" value="C:chromatin"/>
    <property type="evidence" value="ECO:0007669"/>
    <property type="project" value="TreeGrafter"/>
</dbReference>
<dbReference type="AlphaFoldDB" id="A0AAW0ASV7"/>
<evidence type="ECO:0000313" key="4">
    <source>
        <dbReference type="EMBL" id="KAK7015693.1"/>
    </source>
</evidence>
<keyword evidence="5" id="KW-1185">Reference proteome</keyword>
<reference evidence="4 5" key="1">
    <citation type="journal article" date="2024" name="J Genomics">
        <title>Draft genome sequencing and assembly of Favolaschia claudopus CIRM-BRFM 2984 isolated from oak limbs.</title>
        <authorList>
            <person name="Navarro D."/>
            <person name="Drula E."/>
            <person name="Chaduli D."/>
            <person name="Cazenave R."/>
            <person name="Ahrendt S."/>
            <person name="Wang J."/>
            <person name="Lipzen A."/>
            <person name="Daum C."/>
            <person name="Barry K."/>
            <person name="Grigoriev I.V."/>
            <person name="Favel A."/>
            <person name="Rosso M.N."/>
            <person name="Martin F."/>
        </authorList>
    </citation>
    <scope>NUCLEOTIDE SEQUENCE [LARGE SCALE GENOMIC DNA]</scope>
    <source>
        <strain evidence="4 5">CIRM-BRFM 2984</strain>
    </source>
</reference>
<organism evidence="4 5">
    <name type="scientific">Favolaschia claudopus</name>
    <dbReference type="NCBI Taxonomy" id="2862362"/>
    <lineage>
        <taxon>Eukaryota</taxon>
        <taxon>Fungi</taxon>
        <taxon>Dikarya</taxon>
        <taxon>Basidiomycota</taxon>
        <taxon>Agaricomycotina</taxon>
        <taxon>Agaricomycetes</taxon>
        <taxon>Agaricomycetidae</taxon>
        <taxon>Agaricales</taxon>
        <taxon>Marasmiineae</taxon>
        <taxon>Mycenaceae</taxon>
        <taxon>Favolaschia</taxon>
    </lineage>
</organism>
<evidence type="ECO:0000256" key="2">
    <source>
        <dbReference type="PROSITE-ProRule" id="PRU00035"/>
    </source>
</evidence>
<gene>
    <name evidence="4" type="ORF">R3P38DRAFT_2470805</name>
</gene>
<comment type="caution">
    <text evidence="4">The sequence shown here is derived from an EMBL/GenBank/DDBJ whole genome shotgun (WGS) entry which is preliminary data.</text>
</comment>
<sequence length="72" mass="8225">EIPYSSIVPSPMDLSTMRQKLTNDQYRNASEFHAGFKLMIWNCFASNSPGSTVSQAGVDLQRVFDREWEELP</sequence>
<dbReference type="PANTHER" id="PTHR22880">
    <property type="entry name" value="FALZ-RELATED BROMODOMAIN-CONTAINING PROTEINS"/>
    <property type="match status" value="1"/>
</dbReference>